<sequence length="506" mass="56195">MTKQEAMDIVSQFPNSDPDAAFSTGVRLLKADFPELLLPIAQKLSKNFANDPRMHQLLGLAARACGDSDIALSAFRDACRISPSNALMAHSYARAALEAGNPAISLFERASQLAPQDGTVLQGLASALFHEGRSSEAIALLERITDANPLWSEGQRDLAHLRGQMGLPPLHRLAQKSTELRQSRELTRLFITLSLEARDLELASATVAEAAANFGEEDWLVILSGHIQSELGWIAEADANFSKRNLATNIEDASLYARHLIRASRPREAASLLEPLVGMDRDHMLWPYLSLAWRLLNDERWQWLEGDPRLIGTYNIAKKFGDMNGLAKRLRELHVSKAEPLDQSVRGGTQTDGNLLLRTEPVFRRLRRALMAAVDEHVRQLPAFQANHPTLLKNREPRRISGSWSVRLSQTGHHVDHVHSQGWLSSAFYVALPPKSTTADQHDGWLTLGECRELAPSLAPYKLVEPKVGQLVLFPSTMWHGTRPFPSGERMSVAFDVARPRQSKAG</sequence>
<dbReference type="SMART" id="SM00028">
    <property type="entry name" value="TPR"/>
    <property type="match status" value="2"/>
</dbReference>
<organism evidence="2 3">
    <name type="scientific">Qipengyuania pacifica</name>
    <dbReference type="NCBI Taxonomy" id="2860199"/>
    <lineage>
        <taxon>Bacteria</taxon>
        <taxon>Pseudomonadati</taxon>
        <taxon>Pseudomonadota</taxon>
        <taxon>Alphaproteobacteria</taxon>
        <taxon>Sphingomonadales</taxon>
        <taxon>Erythrobacteraceae</taxon>
        <taxon>Qipengyuania</taxon>
    </lineage>
</organism>
<proteinExistence type="predicted"/>
<dbReference type="Pfam" id="PF14559">
    <property type="entry name" value="TPR_19"/>
    <property type="match status" value="1"/>
</dbReference>
<keyword evidence="1" id="KW-0802">TPR repeat</keyword>
<dbReference type="PROSITE" id="PS50005">
    <property type="entry name" value="TPR"/>
    <property type="match status" value="1"/>
</dbReference>
<dbReference type="Proteomes" id="UP000776651">
    <property type="component" value="Unassembled WGS sequence"/>
</dbReference>
<feature type="repeat" description="TPR" evidence="1">
    <location>
        <begin position="52"/>
        <end position="85"/>
    </location>
</feature>
<dbReference type="Pfam" id="PF13759">
    <property type="entry name" value="2OG-FeII_Oxy_5"/>
    <property type="match status" value="1"/>
</dbReference>
<dbReference type="Gene3D" id="2.60.120.620">
    <property type="entry name" value="q2cbj1_9rhob like domain"/>
    <property type="match status" value="1"/>
</dbReference>
<dbReference type="InterPro" id="IPR012668">
    <property type="entry name" value="CHP02466"/>
</dbReference>
<name>A0ABS7JER5_9SPHN</name>
<dbReference type="Gene3D" id="1.25.40.10">
    <property type="entry name" value="Tetratricopeptide repeat domain"/>
    <property type="match status" value="1"/>
</dbReference>
<evidence type="ECO:0000313" key="3">
    <source>
        <dbReference type="Proteomes" id="UP000776651"/>
    </source>
</evidence>
<dbReference type="SUPFAM" id="SSF48452">
    <property type="entry name" value="TPR-like"/>
    <property type="match status" value="1"/>
</dbReference>
<dbReference type="InterPro" id="IPR011990">
    <property type="entry name" value="TPR-like_helical_dom_sf"/>
</dbReference>
<reference evidence="2 3" key="1">
    <citation type="submission" date="2021-08" db="EMBL/GenBank/DDBJ databases">
        <title>Comparative Genomics Analysis of the Genus Qipengyuania Reveals Extensive Genetic Diversity and Metabolic Versatility, Including the Description of Fifteen Novel Species.</title>
        <authorList>
            <person name="Liu Y."/>
        </authorList>
    </citation>
    <scope>NUCLEOTIDE SEQUENCE [LARGE SCALE GENOMIC DNA]</scope>
    <source>
        <strain evidence="2 3">GH25</strain>
    </source>
</reference>
<keyword evidence="3" id="KW-1185">Reference proteome</keyword>
<gene>
    <name evidence="2" type="ORF">K3177_08325</name>
</gene>
<accession>A0ABS7JER5</accession>
<dbReference type="RefSeq" id="WP_221597869.1">
    <property type="nucleotide sequence ID" value="NZ_JAIGNQ010000002.1"/>
</dbReference>
<dbReference type="EMBL" id="JAIGNQ010000002">
    <property type="protein sequence ID" value="MBX7488519.1"/>
    <property type="molecule type" value="Genomic_DNA"/>
</dbReference>
<evidence type="ECO:0000256" key="1">
    <source>
        <dbReference type="PROSITE-ProRule" id="PRU00339"/>
    </source>
</evidence>
<comment type="caution">
    <text evidence="2">The sequence shown here is derived from an EMBL/GenBank/DDBJ whole genome shotgun (WGS) entry which is preliminary data.</text>
</comment>
<evidence type="ECO:0000313" key="2">
    <source>
        <dbReference type="EMBL" id="MBX7488519.1"/>
    </source>
</evidence>
<dbReference type="InterPro" id="IPR019734">
    <property type="entry name" value="TPR_rpt"/>
</dbReference>
<dbReference type="Pfam" id="PF13181">
    <property type="entry name" value="TPR_8"/>
    <property type="match status" value="1"/>
</dbReference>
<protein>
    <submittedName>
        <fullName evidence="2">Tetratricopeptide repeat protein</fullName>
    </submittedName>
</protein>